<dbReference type="STRING" id="1325734.A0A428Q299"/>
<dbReference type="Pfam" id="PF12051">
    <property type="entry name" value="DUF3533"/>
    <property type="match status" value="1"/>
</dbReference>
<dbReference type="EMBL" id="NKCI01000066">
    <property type="protein sequence ID" value="RSL59359.1"/>
    <property type="molecule type" value="Genomic_DNA"/>
</dbReference>
<name>A0A428Q299_9HYPO</name>
<comment type="caution">
    <text evidence="3">The sequence shown here is derived from an EMBL/GenBank/DDBJ whole genome shotgun (WGS) entry which is preliminary data.</text>
</comment>
<keyword evidence="1" id="KW-0472">Membrane</keyword>
<dbReference type="GO" id="GO:0016020">
    <property type="term" value="C:membrane"/>
    <property type="evidence" value="ECO:0007669"/>
    <property type="project" value="TreeGrafter"/>
</dbReference>
<keyword evidence="1" id="KW-0812">Transmembrane</keyword>
<dbReference type="PANTHER" id="PTHR34814:SF2">
    <property type="entry name" value="DUF3533 DOMAIN-CONTAINING PROTEIN"/>
    <property type="match status" value="1"/>
</dbReference>
<organism evidence="3 4">
    <name type="scientific">Fusarium duplospermum</name>
    <dbReference type="NCBI Taxonomy" id="1325734"/>
    <lineage>
        <taxon>Eukaryota</taxon>
        <taxon>Fungi</taxon>
        <taxon>Dikarya</taxon>
        <taxon>Ascomycota</taxon>
        <taxon>Pezizomycotina</taxon>
        <taxon>Sordariomycetes</taxon>
        <taxon>Hypocreomycetidae</taxon>
        <taxon>Hypocreales</taxon>
        <taxon>Nectriaceae</taxon>
        <taxon>Fusarium</taxon>
        <taxon>Fusarium solani species complex</taxon>
    </lineage>
</organism>
<evidence type="ECO:0000259" key="2">
    <source>
        <dbReference type="Pfam" id="PF12051"/>
    </source>
</evidence>
<feature type="transmembrane region" description="Helical" evidence="1">
    <location>
        <begin position="376"/>
        <end position="399"/>
    </location>
</feature>
<proteinExistence type="predicted"/>
<evidence type="ECO:0000313" key="4">
    <source>
        <dbReference type="Proteomes" id="UP000288168"/>
    </source>
</evidence>
<dbReference type="OrthoDB" id="2140105at2759"/>
<evidence type="ECO:0000313" key="3">
    <source>
        <dbReference type="EMBL" id="RSL59359.1"/>
    </source>
</evidence>
<protein>
    <recommendedName>
        <fullName evidence="2">DUF3533 domain-containing protein</fullName>
    </recommendedName>
</protein>
<feature type="transmembrane region" description="Helical" evidence="1">
    <location>
        <begin position="294"/>
        <end position="316"/>
    </location>
</feature>
<dbReference type="InterPro" id="IPR053001">
    <property type="entry name" value="MNNG_permease-like"/>
</dbReference>
<dbReference type="PANTHER" id="PTHR34814">
    <property type="entry name" value="NITROSOGUANIDINE RESISTANCE PROTEIN SNG1"/>
    <property type="match status" value="1"/>
</dbReference>
<reference evidence="3 4" key="1">
    <citation type="submission" date="2017-06" db="EMBL/GenBank/DDBJ databases">
        <title>Comparative genomic analysis of Ambrosia Fusariam Clade fungi.</title>
        <authorList>
            <person name="Stajich J.E."/>
            <person name="Carrillo J."/>
            <person name="Kijimoto T."/>
            <person name="Eskalen A."/>
            <person name="O'Donnell K."/>
            <person name="Kasson M."/>
        </authorList>
    </citation>
    <scope>NUCLEOTIDE SEQUENCE [LARGE SCALE GENOMIC DNA]</scope>
    <source>
        <strain evidence="3 4">NRRL62584</strain>
    </source>
</reference>
<feature type="transmembrane region" description="Helical" evidence="1">
    <location>
        <begin position="32"/>
        <end position="51"/>
    </location>
</feature>
<feature type="domain" description="DUF3533" evidence="2">
    <location>
        <begin position="31"/>
        <end position="391"/>
    </location>
</feature>
<evidence type="ECO:0000256" key="1">
    <source>
        <dbReference type="SAM" id="Phobius"/>
    </source>
</evidence>
<accession>A0A428Q299</accession>
<sequence length="411" mass="46218">MHLISSPFPKARDQPGPDKPSQLYFKLAGANFIYFQLLFFGLFCYIFGSLFQQTSNTHNVRIAFVDYDGDAIGRAVRVAYAALQGKGFPSLIERSASDFPTTNDLVGAVCRTEYWGALYVVQGASMRLREALTGNETYNNTDTMGYIWNEAFYPTVVDSAVSANIRLLSDTARVAHTTANGTANISSITGPAALSAFANPWKLRSINLQPTPQGSRAIYNTVVIIIVLMQQFFYLGTLNGRYAQLKVYALVNPYRIIITRNLITLSYTFIGSLLVMGALWAFRAGWQVNGNQFVLSWITLWLFAHANFLIFDIFTIWLQPNFVPMALISWLVLNITSVLLPFQLSSGFYRIGYMFPAHNFYQVLVDIWSRGCNPQLYYALPILFAWELVALVLTSFGVFRRCHFARAARAS</sequence>
<keyword evidence="4" id="KW-1185">Reference proteome</keyword>
<dbReference type="InterPro" id="IPR022703">
    <property type="entry name" value="DUF3533"/>
</dbReference>
<keyword evidence="1" id="KW-1133">Transmembrane helix</keyword>
<feature type="transmembrane region" description="Helical" evidence="1">
    <location>
        <begin position="217"/>
        <end position="237"/>
    </location>
</feature>
<dbReference type="AlphaFoldDB" id="A0A428Q299"/>
<feature type="transmembrane region" description="Helical" evidence="1">
    <location>
        <begin position="257"/>
        <end position="282"/>
    </location>
</feature>
<gene>
    <name evidence="3" type="ORF">CEP54_007304</name>
</gene>
<dbReference type="Proteomes" id="UP000288168">
    <property type="component" value="Unassembled WGS sequence"/>
</dbReference>
<feature type="transmembrane region" description="Helical" evidence="1">
    <location>
        <begin position="322"/>
        <end position="340"/>
    </location>
</feature>